<organism evidence="3 4">
    <name type="scientific">Rothia kristinae</name>
    <dbReference type="NCBI Taxonomy" id="37923"/>
    <lineage>
        <taxon>Bacteria</taxon>
        <taxon>Bacillati</taxon>
        <taxon>Actinomycetota</taxon>
        <taxon>Actinomycetes</taxon>
        <taxon>Micrococcales</taxon>
        <taxon>Micrococcaceae</taxon>
        <taxon>Rothia</taxon>
    </lineage>
</organism>
<keyword evidence="1" id="KW-0175">Coiled coil</keyword>
<name>A0A7T4T512_9MICC</name>
<evidence type="ECO:0000256" key="1">
    <source>
        <dbReference type="SAM" id="Coils"/>
    </source>
</evidence>
<dbReference type="EMBL" id="CP066078">
    <property type="protein sequence ID" value="QQC60210.1"/>
    <property type="molecule type" value="Genomic_DNA"/>
</dbReference>
<evidence type="ECO:0000259" key="2">
    <source>
        <dbReference type="Pfam" id="PF07638"/>
    </source>
</evidence>
<accession>A0A7T4T512</accession>
<proteinExistence type="predicted"/>
<evidence type="ECO:0000313" key="4">
    <source>
        <dbReference type="Proteomes" id="UP000595221"/>
    </source>
</evidence>
<dbReference type="Pfam" id="PF07638">
    <property type="entry name" value="Sigma70_ECF"/>
    <property type="match status" value="1"/>
</dbReference>
<dbReference type="InterPro" id="IPR053812">
    <property type="entry name" value="HTH_Sigma70_ECF-like"/>
</dbReference>
<dbReference type="RefSeq" id="WP_198490974.1">
    <property type="nucleotide sequence ID" value="NZ_CP066078.1"/>
</dbReference>
<sequence length="118" mass="13049">MAQRKAATKTKAREKARAAAAARIEREQKIMTLSEDFFAKTLARETEREKLREQIEKLREQLAALDGVVPEAAEEVQAMKAQGLPNKEIAELLELTPSEVTAYLKQGKGNVEEPDGAA</sequence>
<evidence type="ECO:0000313" key="3">
    <source>
        <dbReference type="EMBL" id="QQC60210.1"/>
    </source>
</evidence>
<dbReference type="Proteomes" id="UP000595221">
    <property type="component" value="Chromosome"/>
</dbReference>
<protein>
    <recommendedName>
        <fullName evidence="2">RNA polymerase sigma-70 ECF-like HTH domain-containing protein</fullName>
    </recommendedName>
</protein>
<reference evidence="3 4" key="1">
    <citation type="submission" date="2020-12" db="EMBL/GenBank/DDBJ databases">
        <title>FDA dAtabase for Regulatory Grade micrObial Sequences (FDA-ARGOS): Supporting development and validation of Infectious Disease Dx tests.</title>
        <authorList>
            <person name="Sproer C."/>
            <person name="Gronow S."/>
            <person name="Severitt S."/>
            <person name="Schroder I."/>
            <person name="Tallon L."/>
            <person name="Sadzewicz L."/>
            <person name="Zhao X."/>
            <person name="Boylan J."/>
            <person name="Ott S."/>
            <person name="Bowen H."/>
            <person name="Vavikolanu K."/>
            <person name="Mehta A."/>
            <person name="Aluvathingal J."/>
            <person name="Nadendla S."/>
            <person name="Lowell S."/>
            <person name="Myers T."/>
            <person name="Yan Y."/>
            <person name="Sichtig H."/>
        </authorList>
    </citation>
    <scope>NUCLEOTIDE SEQUENCE [LARGE SCALE GENOMIC DNA]</scope>
    <source>
        <strain evidence="3 4">FDAARGOS_1001</strain>
    </source>
</reference>
<feature type="domain" description="RNA polymerase sigma-70 ECF-like HTH" evidence="2">
    <location>
        <begin position="48"/>
        <end position="100"/>
    </location>
</feature>
<dbReference type="AlphaFoldDB" id="A0A7T4T512"/>
<gene>
    <name evidence="3" type="ORF">I6H58_04610</name>
</gene>
<feature type="coiled-coil region" evidence="1">
    <location>
        <begin position="41"/>
        <end position="75"/>
    </location>
</feature>